<accession>A0ABX5XXY8</accession>
<dbReference type="InterPro" id="IPR029058">
    <property type="entry name" value="AB_hydrolase_fold"/>
</dbReference>
<sequence length="281" mass="31429">MNRFDATMIWNSVSDHVADGKDNAPHPVDALDAEELPVEHDGEAPSSWSAAIRAQTFFVPLHYEANYRYPLIVWLHSDGFNENQVCHVMPHVSSRNYLATGLRAPMASDASGHRFWWSNSAAALESAERSVLAAIDRAADQYSIHAERIVLAGYQSGGTMATRIAMRHPELFAAAVSLGGAFNLPAHPELDRQRLKERRLPMLWQRSIESEFYDETRLVSEIQAASSIGAQLEIRQYRNDDEMNTVVLSDLDRWVMNHVVSGAPVAKLSHWDTSPTSFSDN</sequence>
<protein>
    <submittedName>
        <fullName evidence="3">Alpha/beta hydrolase family protein</fullName>
    </submittedName>
</protein>
<evidence type="ECO:0000313" key="4">
    <source>
        <dbReference type="Proteomes" id="UP000318081"/>
    </source>
</evidence>
<dbReference type="InterPro" id="IPR010126">
    <property type="entry name" value="Esterase_phb"/>
</dbReference>
<dbReference type="Proteomes" id="UP000318081">
    <property type="component" value="Chromosome"/>
</dbReference>
<evidence type="ECO:0000256" key="2">
    <source>
        <dbReference type="ARBA" id="ARBA00022801"/>
    </source>
</evidence>
<dbReference type="PANTHER" id="PTHR43037:SF1">
    <property type="entry name" value="BLL1128 PROTEIN"/>
    <property type="match status" value="1"/>
</dbReference>
<dbReference type="GO" id="GO:0016787">
    <property type="term" value="F:hydrolase activity"/>
    <property type="evidence" value="ECO:0007669"/>
    <property type="project" value="UniProtKB-KW"/>
</dbReference>
<dbReference type="SUPFAM" id="SSF53474">
    <property type="entry name" value="alpha/beta-Hydrolases"/>
    <property type="match status" value="1"/>
</dbReference>
<dbReference type="InterPro" id="IPR050955">
    <property type="entry name" value="Plant_Biomass_Hydrol_Est"/>
</dbReference>
<dbReference type="EMBL" id="CP036432">
    <property type="protein sequence ID" value="QDV86315.1"/>
    <property type="molecule type" value="Genomic_DNA"/>
</dbReference>
<organism evidence="3 4">
    <name type="scientific">Stieleria magnilauensis</name>
    <dbReference type="NCBI Taxonomy" id="2527963"/>
    <lineage>
        <taxon>Bacteria</taxon>
        <taxon>Pseudomonadati</taxon>
        <taxon>Planctomycetota</taxon>
        <taxon>Planctomycetia</taxon>
        <taxon>Pirellulales</taxon>
        <taxon>Pirellulaceae</taxon>
        <taxon>Stieleria</taxon>
    </lineage>
</organism>
<evidence type="ECO:0000256" key="1">
    <source>
        <dbReference type="ARBA" id="ARBA00022729"/>
    </source>
</evidence>
<keyword evidence="2 3" id="KW-0378">Hydrolase</keyword>
<keyword evidence="1" id="KW-0732">Signal</keyword>
<gene>
    <name evidence="3" type="ORF">TBK1r_53340</name>
</gene>
<evidence type="ECO:0000313" key="3">
    <source>
        <dbReference type="EMBL" id="QDV86315.1"/>
    </source>
</evidence>
<dbReference type="Pfam" id="PF10503">
    <property type="entry name" value="Esterase_PHB"/>
    <property type="match status" value="1"/>
</dbReference>
<name>A0ABX5XXY8_9BACT</name>
<keyword evidence="4" id="KW-1185">Reference proteome</keyword>
<dbReference type="Gene3D" id="3.40.50.1820">
    <property type="entry name" value="alpha/beta hydrolase"/>
    <property type="match status" value="1"/>
</dbReference>
<proteinExistence type="predicted"/>
<reference evidence="3 4" key="1">
    <citation type="submission" date="2019-02" db="EMBL/GenBank/DDBJ databases">
        <title>Deep-cultivation of Planctomycetes and their phenomic and genomic characterization uncovers novel biology.</title>
        <authorList>
            <person name="Wiegand S."/>
            <person name="Jogler M."/>
            <person name="Boedeker C."/>
            <person name="Pinto D."/>
            <person name="Vollmers J."/>
            <person name="Rivas-Marin E."/>
            <person name="Kohn T."/>
            <person name="Peeters S.H."/>
            <person name="Heuer A."/>
            <person name="Rast P."/>
            <person name="Oberbeckmann S."/>
            <person name="Bunk B."/>
            <person name="Jeske O."/>
            <person name="Meyerdierks A."/>
            <person name="Storesund J.E."/>
            <person name="Kallscheuer N."/>
            <person name="Luecker S."/>
            <person name="Lage O.M."/>
            <person name="Pohl T."/>
            <person name="Merkel B.J."/>
            <person name="Hornburger P."/>
            <person name="Mueller R.-W."/>
            <person name="Bruemmer F."/>
            <person name="Labrenz M."/>
            <person name="Spormann A.M."/>
            <person name="Op den Camp H."/>
            <person name="Overmann J."/>
            <person name="Amann R."/>
            <person name="Jetten M.S.M."/>
            <person name="Mascher T."/>
            <person name="Medema M.H."/>
            <person name="Devos D.P."/>
            <person name="Kaster A.-K."/>
            <person name="Ovreas L."/>
            <person name="Rohde M."/>
            <person name="Galperin M.Y."/>
            <person name="Jogler C."/>
        </authorList>
    </citation>
    <scope>NUCLEOTIDE SEQUENCE [LARGE SCALE GENOMIC DNA]</scope>
    <source>
        <strain evidence="3 4">TBK1r</strain>
    </source>
</reference>
<dbReference type="PANTHER" id="PTHR43037">
    <property type="entry name" value="UNNAMED PRODUCT-RELATED"/>
    <property type="match status" value="1"/>
</dbReference>